<sequence>MEKERGFWIINYHSTYILFFNKPKLTGGGFLVEEPYDRRLEKLTDLKCKEGEMFFIPTDKLKKIARLVKK</sequence>
<organism evidence="1">
    <name type="scientific">marine sediment metagenome</name>
    <dbReference type="NCBI Taxonomy" id="412755"/>
    <lineage>
        <taxon>unclassified sequences</taxon>
        <taxon>metagenomes</taxon>
        <taxon>ecological metagenomes</taxon>
    </lineage>
</organism>
<comment type="caution">
    <text evidence="1">The sequence shown here is derived from an EMBL/GenBank/DDBJ whole genome shotgun (WGS) entry which is preliminary data.</text>
</comment>
<accession>A0A0F9LI62</accession>
<gene>
    <name evidence="1" type="ORF">LCGC14_1196670</name>
</gene>
<evidence type="ECO:0000313" key="1">
    <source>
        <dbReference type="EMBL" id="KKM94589.1"/>
    </source>
</evidence>
<name>A0A0F9LI62_9ZZZZ</name>
<dbReference type="AlphaFoldDB" id="A0A0F9LI62"/>
<proteinExistence type="predicted"/>
<dbReference type="EMBL" id="LAZR01006117">
    <property type="protein sequence ID" value="KKM94589.1"/>
    <property type="molecule type" value="Genomic_DNA"/>
</dbReference>
<protein>
    <submittedName>
        <fullName evidence="1">Uncharacterized protein</fullName>
    </submittedName>
</protein>
<reference evidence="1" key="1">
    <citation type="journal article" date="2015" name="Nature">
        <title>Complex archaea that bridge the gap between prokaryotes and eukaryotes.</title>
        <authorList>
            <person name="Spang A."/>
            <person name="Saw J.H."/>
            <person name="Jorgensen S.L."/>
            <person name="Zaremba-Niedzwiedzka K."/>
            <person name="Martijn J."/>
            <person name="Lind A.E."/>
            <person name="van Eijk R."/>
            <person name="Schleper C."/>
            <person name="Guy L."/>
            <person name="Ettema T.J."/>
        </authorList>
    </citation>
    <scope>NUCLEOTIDE SEQUENCE</scope>
</reference>